<dbReference type="InterPro" id="IPR004179">
    <property type="entry name" value="Sec63-dom"/>
</dbReference>
<evidence type="ECO:0000259" key="7">
    <source>
        <dbReference type="PROSITE" id="PS51194"/>
    </source>
</evidence>
<dbReference type="EMBL" id="AB996599">
    <property type="protein sequence ID" value="BAS01408.1"/>
    <property type="molecule type" value="Genomic_DNA"/>
</dbReference>
<dbReference type="GO" id="GO:0006397">
    <property type="term" value="P:mRNA processing"/>
    <property type="evidence" value="ECO:0007669"/>
    <property type="project" value="UniProtKB-ARBA"/>
</dbReference>
<dbReference type="PANTHER" id="PTHR47961:SF4">
    <property type="entry name" value="ACTIVATING SIGNAL COINTEGRATOR 1 COMPLEX SUBUNIT 3"/>
    <property type="match status" value="1"/>
</dbReference>
<dbReference type="SMART" id="SM00487">
    <property type="entry name" value="DEXDc"/>
    <property type="match status" value="1"/>
</dbReference>
<dbReference type="InterPro" id="IPR014756">
    <property type="entry name" value="Ig_E-set"/>
</dbReference>
<dbReference type="SMART" id="SM00973">
    <property type="entry name" value="Sec63"/>
    <property type="match status" value="1"/>
</dbReference>
<evidence type="ECO:0000256" key="4">
    <source>
        <dbReference type="ARBA" id="ARBA00022806"/>
    </source>
</evidence>
<geneLocation type="nucleomorph" evidence="8"/>
<evidence type="ECO:0000256" key="2">
    <source>
        <dbReference type="ARBA" id="ARBA00022741"/>
    </source>
</evidence>
<evidence type="ECO:0000256" key="5">
    <source>
        <dbReference type="ARBA" id="ARBA00022840"/>
    </source>
</evidence>
<dbReference type="GO" id="GO:0003676">
    <property type="term" value="F:nucleic acid binding"/>
    <property type="evidence" value="ECO:0007669"/>
    <property type="project" value="InterPro"/>
</dbReference>
<reference evidence="8" key="1">
    <citation type="journal article" date="2015" name="Genome Biol. Evol.">
        <title>Nucleomorph Genome Sequences of Two Chlorarachniophytes, Amorphochlora amoebiformis and Lotharella vacuolata.</title>
        <authorList>
            <person name="Suzuki S."/>
            <person name="Shirato S."/>
            <person name="Hirakawa Y."/>
            <person name="Ishida K."/>
        </authorList>
    </citation>
    <scope>NUCLEOTIDE SEQUENCE</scope>
    <source>
        <strain evidence="8">CCMP240</strain>
    </source>
</reference>
<evidence type="ECO:0000256" key="1">
    <source>
        <dbReference type="ARBA" id="ARBA00022737"/>
    </source>
</evidence>
<protein>
    <submittedName>
        <fullName evidence="8">U5 small nuclear riboponucleoprotein 200 kDa subunit</fullName>
    </submittedName>
</protein>
<dbReference type="Pfam" id="PF02889">
    <property type="entry name" value="Sec63"/>
    <property type="match status" value="1"/>
</dbReference>
<dbReference type="GO" id="GO:0005524">
    <property type="term" value="F:ATP binding"/>
    <property type="evidence" value="ECO:0007669"/>
    <property type="project" value="UniProtKB-KW"/>
</dbReference>
<dbReference type="SUPFAM" id="SSF158702">
    <property type="entry name" value="Sec63 N-terminal domain-like"/>
    <property type="match status" value="1"/>
</dbReference>
<name>A0A0H5BGW6_9EUKA</name>
<feature type="domain" description="Helicase ATP-binding" evidence="6">
    <location>
        <begin position="339"/>
        <end position="523"/>
    </location>
</feature>
<feature type="domain" description="Helicase C-terminal" evidence="7">
    <location>
        <begin position="558"/>
        <end position="771"/>
    </location>
</feature>
<dbReference type="PROSITE" id="PS51192">
    <property type="entry name" value="HELICASE_ATP_BIND_1"/>
    <property type="match status" value="1"/>
</dbReference>
<dbReference type="SUPFAM" id="SSF52540">
    <property type="entry name" value="P-loop containing nucleoside triphosphate hydrolases"/>
    <property type="match status" value="1"/>
</dbReference>
<dbReference type="SUPFAM" id="SSF81296">
    <property type="entry name" value="E set domains"/>
    <property type="match status" value="1"/>
</dbReference>
<evidence type="ECO:0000256" key="3">
    <source>
        <dbReference type="ARBA" id="ARBA00022801"/>
    </source>
</evidence>
<proteinExistence type="predicted"/>
<dbReference type="GO" id="GO:0016787">
    <property type="term" value="F:hydrolase activity"/>
    <property type="evidence" value="ECO:0007669"/>
    <property type="project" value="UniProtKB-KW"/>
</dbReference>
<dbReference type="InterPro" id="IPR036388">
    <property type="entry name" value="WH-like_DNA-bd_sf"/>
</dbReference>
<keyword evidence="1" id="KW-0677">Repeat</keyword>
<gene>
    <name evidence="8" type="primary">U5snRNP</name>
</gene>
<keyword evidence="8" id="KW-0542">Nucleomorph</keyword>
<keyword evidence="3" id="KW-0378">Hydrolase</keyword>
<dbReference type="InterPro" id="IPR001650">
    <property type="entry name" value="Helicase_C-like"/>
</dbReference>
<evidence type="ECO:0000259" key="6">
    <source>
        <dbReference type="PROSITE" id="PS51192"/>
    </source>
</evidence>
<sequence length="1960" mass="232680">MNKKDIKGQAIYTKINDLLIFDFIRKKIGINSSEFIENIYKKILFIYIEKKIRDKKLLFSKFKKIFQCFSKSDFDFLLQLMDNNRIFEYKNLDKKQNLIEKISDINHSSKYLFLDKHTTLEKKNKYINIKNSFKNQSKTIVDLKKENIINGILMIEKLDSKSIIYQIIQKIYKILLEYDDMKLESKLVAILGFENIKLIRFITRNKNIFINCLFIKKKLQNIDKSKIKQCIIKKANFLRFLKKSDLIVFSKVLKNQFNYADHNKNFFIKSQHKQKKKFKLPLNTYKILTPLFDEINISFIINPVKKMKELINLDNVSSLFRKVLSPVKNFNYIQSKVYPVIMNTNTNILLCAPTGSGKTLVAFLCTLKTLLLLKNATAEKIVIYSPNVFYLAPMKALIKEITKKMKKIFDYFNIKIVDVTTDVKITKNEFRDKFVVVTTPEKLDIISRKPYNVNVVKFIKLIIFDEIHLLNSERGVSIENLIARMYFFCDIYKKKVRLVALSATFPNFTDLSKLLCINNHIGLFYFDENFRSCSISYHILGVKNNKFMNSNEIMYQILKENLMLYVNNNNQIIIFVNSRKDTFLTGNLVEEIIRVIKNYNTIRLNDETNEIVDETTNLFKIESIKKLLKKKIGIHNAGLDKRLREMMEDMFKEKIIKILVSTATLAWGVNLPSKIVIIKGTKIYNPKINGWVEINLLDLIQMFGRAGRPQFDKNGIGVLITSIENIKYYTSLFNNNIKIESFFHKYVISSLNAEVANGVITNLPMSINWLFLTYYCIRLKEKIYSWILSDVYKIIQKEYLKLIKKLIYKSLGKLENISFISYDGQNLRSTEIGRISSFNIVNYITLEYLNKNCKFISNDVNFLKLLAKSAEFKNIIIRVEELIELNNLFEVIPIPVSYNINLSYIKVIILIEHYISNAWAAGTVLQCDSSFIIKNVVRIIRAISQISLKRLNLTCFKLSLKFFKMIDNQLWNVLVPYRQIRLIPEYFFTKIMSNKTIFNKLFFKAISKEDVDVIANKHLESIKAMIMYFPLLKIKSSCNPVASSLVVIHLYITPNFEWNKFVHSRNEFFWLIISDSNNSKIIYYDLFSINHNNIKNLIFFNVLLSIKIAKTAILFVEIVSDKWLRSECVVTISIENLIFPRGSDFKLEYKSSLHYVNKYEKIFYFNKKRKLYKKIDNIFLKKISYIKNDIYIILPLGYNKKNILNLILASYIQNMFINKNKYKIAYICSHKKKSEISLDSYKNEFFYSCIHKPKEGVIIDFLAEQEIILNFSNFSVTDLFDFNPLLDFDKFKKICNENLLLIIDEFLFEDIEERAEIEFLITKTKILNLKKNYDIKNIYFSFFYINCDDLVSWLSIEKKFIIFLGNKNSNQIMLKYFEKYLTHFNNKEVVYQSYFLINVTNKVEDLFIIILPTILDVYAFLENLNLYFGYFRNKNVCKYFLYKIGINNFLKILYNRGIGLFLKIKKFALKEFSISMIISSYISTLVSVTTYSDMLPIKFGKILFVYDDKKKHREFSNNNKNKTISFLNKFFSEKNIKNKIYIFLSNNYKKVIRNYENFFFFNSLLHNNVDKYFCNLFLIIKDKKKDVFRSFLTWTFLEKSIRKNPNYYKLENANIKKVNLYYSELIERFFLNFNKLKITNESGKINEINLNMFLLVNKYNIHQKIVFQIRKKLFMVKNYKNVIKTLSFLYNNDVNNKDICDVTNIFSNFILLDKKYIERNNSINFFSVNLDAILVKFMQREIIMEEIKFFFSTIVKKCYLYLNFLLDLSILKGDGNITFLFLEFIQVFRNALPNKKLSSFQIPFFNIIRDRISHKLKLNKIDDIHFININRIKKRLKIFTFELEFFSCYVESRYSTSIYYIHKKKIDLFNLSVLKNYFFSIITENLNLDKIKYSGSFFYPLTEKNTWIIVTSTDKKILILSKKLNLEYNNKFKFLILKKIFYFSVIITNIYHLGYEITII</sequence>
<organism evidence="8">
    <name type="scientific">Lotharella vacuolata</name>
    <dbReference type="NCBI Taxonomy" id="74820"/>
    <lineage>
        <taxon>Eukaryota</taxon>
        <taxon>Sar</taxon>
        <taxon>Rhizaria</taxon>
        <taxon>Cercozoa</taxon>
        <taxon>Chlorarachniophyceae</taxon>
        <taxon>Lotharella</taxon>
    </lineage>
</organism>
<dbReference type="PANTHER" id="PTHR47961">
    <property type="entry name" value="DNA POLYMERASE THETA, PUTATIVE (AFU_ORTHOLOGUE AFUA_1G05260)-RELATED"/>
    <property type="match status" value="1"/>
</dbReference>
<dbReference type="PROSITE" id="PS51194">
    <property type="entry name" value="HELICASE_CTER"/>
    <property type="match status" value="1"/>
</dbReference>
<dbReference type="Gene3D" id="1.10.10.10">
    <property type="entry name" value="Winged helix-like DNA-binding domain superfamily/Winged helix DNA-binding domain"/>
    <property type="match status" value="2"/>
</dbReference>
<dbReference type="GO" id="GO:0003678">
    <property type="term" value="F:DNA helicase activity"/>
    <property type="evidence" value="ECO:0007669"/>
    <property type="project" value="TreeGrafter"/>
</dbReference>
<evidence type="ECO:0000313" key="8">
    <source>
        <dbReference type="EMBL" id="BAS01408.1"/>
    </source>
</evidence>
<accession>A0A0H5BGW6</accession>
<dbReference type="Pfam" id="PF00271">
    <property type="entry name" value="Helicase_C"/>
    <property type="match status" value="1"/>
</dbReference>
<dbReference type="CDD" id="cd18795">
    <property type="entry name" value="SF2_C_Ski2"/>
    <property type="match status" value="1"/>
</dbReference>
<dbReference type="InterPro" id="IPR035892">
    <property type="entry name" value="C2_domain_sf"/>
</dbReference>
<dbReference type="GO" id="GO:0005634">
    <property type="term" value="C:nucleus"/>
    <property type="evidence" value="ECO:0007669"/>
    <property type="project" value="TreeGrafter"/>
</dbReference>
<dbReference type="InterPro" id="IPR011545">
    <property type="entry name" value="DEAD/DEAH_box_helicase_dom"/>
</dbReference>
<dbReference type="InterPro" id="IPR014001">
    <property type="entry name" value="Helicase_ATP-bd"/>
</dbReference>
<dbReference type="Gene3D" id="3.40.50.300">
    <property type="entry name" value="P-loop containing nucleotide triphosphate hydrolases"/>
    <property type="match status" value="2"/>
</dbReference>
<dbReference type="Pfam" id="PF18149">
    <property type="entry name" value="Helicase_PWI"/>
    <property type="match status" value="1"/>
</dbReference>
<dbReference type="InterPro" id="IPR050474">
    <property type="entry name" value="Hel308_SKI2-like"/>
</dbReference>
<dbReference type="Gene3D" id="1.10.3380.10">
    <property type="entry name" value="Sec63 N-terminal domain-like domain"/>
    <property type="match status" value="1"/>
</dbReference>
<dbReference type="SMART" id="SM00490">
    <property type="entry name" value="HELICc"/>
    <property type="match status" value="1"/>
</dbReference>
<keyword evidence="5" id="KW-0067">ATP-binding</keyword>
<dbReference type="Pfam" id="PF00270">
    <property type="entry name" value="DEAD"/>
    <property type="match status" value="1"/>
</dbReference>
<dbReference type="Gene3D" id="2.60.40.150">
    <property type="entry name" value="C2 domain"/>
    <property type="match status" value="1"/>
</dbReference>
<dbReference type="FunFam" id="3.40.50.300:FF:003287">
    <property type="entry name" value="U5 small nuclear ribonucleoprotein 200 kDa helicase"/>
    <property type="match status" value="1"/>
</dbReference>
<dbReference type="InterPro" id="IPR027417">
    <property type="entry name" value="P-loop_NTPase"/>
</dbReference>
<dbReference type="InterPro" id="IPR041094">
    <property type="entry name" value="Brr2_helicase_PWI"/>
</dbReference>
<dbReference type="GO" id="GO:0000712">
    <property type="term" value="P:resolution of meiotic recombination intermediates"/>
    <property type="evidence" value="ECO:0007669"/>
    <property type="project" value="TreeGrafter"/>
</dbReference>
<keyword evidence="2" id="KW-0547">Nucleotide-binding</keyword>
<keyword evidence="4" id="KW-0347">Helicase</keyword>